<dbReference type="PANTHER" id="PTHR11960">
    <property type="entry name" value="EUKARYOTIC TRANSLATION INITIATION FACTOR 4E RELATED"/>
    <property type="match status" value="1"/>
</dbReference>
<dbReference type="SUPFAM" id="SSF55418">
    <property type="entry name" value="eIF4e-like"/>
    <property type="match status" value="1"/>
</dbReference>
<feature type="compositionally biased region" description="Basic and acidic residues" evidence="8">
    <location>
        <begin position="290"/>
        <end position="310"/>
    </location>
</feature>
<comment type="caution">
    <text evidence="10">The sequence shown here is derived from an EMBL/GenBank/DDBJ whole genome shotgun (WGS) entry which is preliminary data.</text>
</comment>
<name>A0AAV0UB75_HYABA</name>
<sequence length="367" mass="41781">MAAGDKQPHELNEPWAIWEQREQGKNMSYGDKLFKLCTFRTVEEFWGYWNNIPSPSQVLFDGFTRKKFADRTVEGFAVFKDGIVPEWEDPENKNGGEWSIRKDVGAQELDEFWEKLVLGAVGELIDPGNEVTGVRVIHKNNKKDKKDAGNNYRFEIWLRGTSRSKADEIRNKTLEVVNSGSAGAQWVSNEFLNLLSPRRKLVYGLFAFGPGTVLGLYLYSVKKRMERENEAARLEQVESELNVVHARQHKDLVLANALQEMRDRLRRLEEEALASRPKRAATGAEAAPSEARKEKTETVEDAPAARESKIDAALSVLKSGETEGNNREQATTVLPRPSMVDSQERRDKHHREILQQDIAAYIAQRNE</sequence>
<evidence type="ECO:0000256" key="2">
    <source>
        <dbReference type="ARBA" id="ARBA00022540"/>
    </source>
</evidence>
<dbReference type="Proteomes" id="UP001162031">
    <property type="component" value="Unassembled WGS sequence"/>
</dbReference>
<keyword evidence="4 6" id="KW-0694">RNA-binding</keyword>
<keyword evidence="11" id="KW-1185">Reference proteome</keyword>
<dbReference type="InterPro" id="IPR023398">
    <property type="entry name" value="TIF_eIF4e-like"/>
</dbReference>
<gene>
    <name evidence="10" type="ORF">HBR001_LOCUS5438</name>
</gene>
<evidence type="ECO:0000256" key="5">
    <source>
        <dbReference type="ARBA" id="ARBA00022917"/>
    </source>
</evidence>
<dbReference type="AlphaFoldDB" id="A0AAV0UB75"/>
<dbReference type="Gene3D" id="3.30.760.10">
    <property type="entry name" value="RNA Cap, Translation Initiation Factor Eif4e"/>
    <property type="match status" value="1"/>
</dbReference>
<accession>A0AAV0UB75</accession>
<keyword evidence="9" id="KW-0812">Transmembrane</keyword>
<organism evidence="10 11">
    <name type="scientific">Hyaloperonospora brassicae</name>
    <name type="common">Brassica downy mildew</name>
    <name type="synonym">Peronospora brassicae</name>
    <dbReference type="NCBI Taxonomy" id="162125"/>
    <lineage>
        <taxon>Eukaryota</taxon>
        <taxon>Sar</taxon>
        <taxon>Stramenopiles</taxon>
        <taxon>Oomycota</taxon>
        <taxon>Peronosporomycetes</taxon>
        <taxon>Peronosporales</taxon>
        <taxon>Peronosporaceae</taxon>
        <taxon>Hyaloperonospora</taxon>
    </lineage>
</organism>
<comment type="similarity">
    <text evidence="1 6">Belongs to the eukaryotic initiation factor 4E family.</text>
</comment>
<dbReference type="GO" id="GO:0006417">
    <property type="term" value="P:regulation of translation"/>
    <property type="evidence" value="ECO:0007669"/>
    <property type="project" value="UniProtKB-KW"/>
</dbReference>
<dbReference type="GO" id="GO:0000340">
    <property type="term" value="F:RNA 7-methylguanosine cap binding"/>
    <property type="evidence" value="ECO:0007669"/>
    <property type="project" value="TreeGrafter"/>
</dbReference>
<feature type="coiled-coil region" evidence="7">
    <location>
        <begin position="222"/>
        <end position="271"/>
    </location>
</feature>
<feature type="transmembrane region" description="Helical" evidence="9">
    <location>
        <begin position="201"/>
        <end position="219"/>
    </location>
</feature>
<dbReference type="Pfam" id="PF01652">
    <property type="entry name" value="IF4E"/>
    <property type="match status" value="1"/>
</dbReference>
<evidence type="ECO:0000313" key="11">
    <source>
        <dbReference type="Proteomes" id="UP001162031"/>
    </source>
</evidence>
<keyword evidence="2 6" id="KW-0396">Initiation factor</keyword>
<dbReference type="PANTHER" id="PTHR11960:SF8">
    <property type="entry name" value="EUKARYOTIC TRANSLATION INITIATION FACTOR 4E1-RELATED"/>
    <property type="match status" value="1"/>
</dbReference>
<evidence type="ECO:0000256" key="3">
    <source>
        <dbReference type="ARBA" id="ARBA00022845"/>
    </source>
</evidence>
<keyword evidence="5 6" id="KW-0648">Protein biosynthesis</keyword>
<evidence type="ECO:0000256" key="6">
    <source>
        <dbReference type="RuleBase" id="RU004374"/>
    </source>
</evidence>
<feature type="compositionally biased region" description="Low complexity" evidence="8">
    <location>
        <begin position="280"/>
        <end position="289"/>
    </location>
</feature>
<evidence type="ECO:0000256" key="8">
    <source>
        <dbReference type="SAM" id="MobiDB-lite"/>
    </source>
</evidence>
<dbReference type="EMBL" id="CANTFL010001148">
    <property type="protein sequence ID" value="CAI5732189.1"/>
    <property type="molecule type" value="Genomic_DNA"/>
</dbReference>
<keyword evidence="7" id="KW-0175">Coiled coil</keyword>
<reference evidence="10" key="1">
    <citation type="submission" date="2022-12" db="EMBL/GenBank/DDBJ databases">
        <authorList>
            <person name="Webb A."/>
        </authorList>
    </citation>
    <scope>NUCLEOTIDE SEQUENCE</scope>
    <source>
        <strain evidence="10">Hp1</strain>
    </source>
</reference>
<keyword evidence="9" id="KW-0472">Membrane</keyword>
<feature type="region of interest" description="Disordered" evidence="8">
    <location>
        <begin position="272"/>
        <end position="349"/>
    </location>
</feature>
<evidence type="ECO:0000256" key="7">
    <source>
        <dbReference type="SAM" id="Coils"/>
    </source>
</evidence>
<protein>
    <submittedName>
        <fullName evidence="10">Uncharacterized protein</fullName>
    </submittedName>
</protein>
<evidence type="ECO:0000256" key="9">
    <source>
        <dbReference type="SAM" id="Phobius"/>
    </source>
</evidence>
<proteinExistence type="inferred from homology"/>
<evidence type="ECO:0000313" key="10">
    <source>
        <dbReference type="EMBL" id="CAI5732189.1"/>
    </source>
</evidence>
<keyword evidence="3" id="KW-0810">Translation regulation</keyword>
<dbReference type="GO" id="GO:0016281">
    <property type="term" value="C:eukaryotic translation initiation factor 4F complex"/>
    <property type="evidence" value="ECO:0007669"/>
    <property type="project" value="TreeGrafter"/>
</dbReference>
<dbReference type="InterPro" id="IPR001040">
    <property type="entry name" value="TIF_eIF_4E"/>
</dbReference>
<evidence type="ECO:0000256" key="4">
    <source>
        <dbReference type="ARBA" id="ARBA00022884"/>
    </source>
</evidence>
<dbReference type="GO" id="GO:0003743">
    <property type="term" value="F:translation initiation factor activity"/>
    <property type="evidence" value="ECO:0007669"/>
    <property type="project" value="UniProtKB-KW"/>
</dbReference>
<keyword evidence="9" id="KW-1133">Transmembrane helix</keyword>
<evidence type="ECO:0000256" key="1">
    <source>
        <dbReference type="ARBA" id="ARBA00009860"/>
    </source>
</evidence>